<evidence type="ECO:0000313" key="5">
    <source>
        <dbReference type="Proteomes" id="UP000284375"/>
    </source>
</evidence>
<name>A0A423V828_CYTCH</name>
<evidence type="ECO:0008006" key="6">
    <source>
        <dbReference type="Google" id="ProtNLM"/>
    </source>
</evidence>
<dbReference type="EMBL" id="LJZO01000101">
    <property type="protein sequence ID" value="ROV86960.1"/>
    <property type="molecule type" value="Genomic_DNA"/>
</dbReference>
<evidence type="ECO:0000313" key="4">
    <source>
        <dbReference type="EMBL" id="ROV86960.1"/>
    </source>
</evidence>
<reference evidence="4 5" key="1">
    <citation type="submission" date="2015-09" db="EMBL/GenBank/DDBJ databases">
        <title>Host preference determinants of Valsa canker pathogens revealed by comparative genomics.</title>
        <authorList>
            <person name="Yin Z."/>
            <person name="Huang L."/>
        </authorList>
    </citation>
    <scope>NUCLEOTIDE SEQUENCE [LARGE SCALE GENOMIC DNA]</scope>
    <source>
        <strain evidence="4 5">YSFL</strain>
    </source>
</reference>
<dbReference type="PRINTS" id="PR00081">
    <property type="entry name" value="GDHRDH"/>
</dbReference>
<organism evidence="4 5">
    <name type="scientific">Cytospora chrysosperma</name>
    <name type="common">Cytospora canker fungus</name>
    <name type="synonym">Sphaeria chrysosperma</name>
    <dbReference type="NCBI Taxonomy" id="252740"/>
    <lineage>
        <taxon>Eukaryota</taxon>
        <taxon>Fungi</taxon>
        <taxon>Dikarya</taxon>
        <taxon>Ascomycota</taxon>
        <taxon>Pezizomycotina</taxon>
        <taxon>Sordariomycetes</taxon>
        <taxon>Sordariomycetidae</taxon>
        <taxon>Diaporthales</taxon>
        <taxon>Cytosporaceae</taxon>
        <taxon>Cytospora</taxon>
    </lineage>
</organism>
<evidence type="ECO:0000256" key="3">
    <source>
        <dbReference type="ARBA" id="ARBA00023002"/>
    </source>
</evidence>
<protein>
    <recommendedName>
        <fullName evidence="6">Short-chain dehydrogenase</fullName>
    </recommendedName>
</protein>
<sequence length="324" mass="35571">MGAQWSQFFPGKPTFTEANVERQDGRVFLVTGGSSGIGLELVKMLYAKNARVYIAGRDEDKARLAIQHIRASVLSTRGSIEFLHLELDNLASIKASVKKFKTKESKLHVLWNNAGVSQPPLGSVSKQGIELQLATNCLGPFLFTQLLLPLLQAAAYESQTPASVRVVWTASQVIELAAPQGGIAMSELSDPPQDKARNYTNSKTGNLFLATELARRAGPSQGIVSVAQNPGSASTNLFRHTPWIKYLAWPLMYDAKLTAYTELYAGLSKDIGLEQNGCYVVPWGRITTQLREDLVQATRLEGDGGTGKAKEFWEFCEEKTRDYA</sequence>
<accession>A0A423V828</accession>
<dbReference type="AlphaFoldDB" id="A0A423V828"/>
<dbReference type="STRING" id="252740.A0A423V828"/>
<comment type="caution">
    <text evidence="4">The sequence shown here is derived from an EMBL/GenBank/DDBJ whole genome shotgun (WGS) entry which is preliminary data.</text>
</comment>
<dbReference type="Proteomes" id="UP000284375">
    <property type="component" value="Unassembled WGS sequence"/>
</dbReference>
<dbReference type="Pfam" id="PF00106">
    <property type="entry name" value="adh_short"/>
    <property type="match status" value="1"/>
</dbReference>
<keyword evidence="2" id="KW-0521">NADP</keyword>
<dbReference type="OrthoDB" id="191139at2759"/>
<evidence type="ECO:0000256" key="2">
    <source>
        <dbReference type="ARBA" id="ARBA00022857"/>
    </source>
</evidence>
<dbReference type="PANTHER" id="PTHR24320:SF236">
    <property type="entry name" value="SHORT-CHAIN DEHYDROGENASE-RELATED"/>
    <property type="match status" value="1"/>
</dbReference>
<dbReference type="InterPro" id="IPR002347">
    <property type="entry name" value="SDR_fam"/>
</dbReference>
<dbReference type="PANTHER" id="PTHR24320">
    <property type="entry name" value="RETINOL DEHYDROGENASE"/>
    <property type="match status" value="1"/>
</dbReference>
<comment type="similarity">
    <text evidence="1">Belongs to the short-chain dehydrogenases/reductases (SDR) family.</text>
</comment>
<keyword evidence="3" id="KW-0560">Oxidoreductase</keyword>
<gene>
    <name evidence="4" type="ORF">VSDG_10115</name>
</gene>
<proteinExistence type="inferred from homology"/>
<keyword evidence="5" id="KW-1185">Reference proteome</keyword>
<dbReference type="InterPro" id="IPR036291">
    <property type="entry name" value="NAD(P)-bd_dom_sf"/>
</dbReference>
<evidence type="ECO:0000256" key="1">
    <source>
        <dbReference type="ARBA" id="ARBA00006484"/>
    </source>
</evidence>
<dbReference type="GO" id="GO:0016491">
    <property type="term" value="F:oxidoreductase activity"/>
    <property type="evidence" value="ECO:0007669"/>
    <property type="project" value="UniProtKB-KW"/>
</dbReference>
<dbReference type="SUPFAM" id="SSF51735">
    <property type="entry name" value="NAD(P)-binding Rossmann-fold domains"/>
    <property type="match status" value="1"/>
</dbReference>
<dbReference type="Gene3D" id="3.40.50.720">
    <property type="entry name" value="NAD(P)-binding Rossmann-like Domain"/>
    <property type="match status" value="1"/>
</dbReference>